<protein>
    <recommendedName>
        <fullName evidence="3">Cytochrome P450</fullName>
    </recommendedName>
</protein>
<name>A0AAW0YWG1_9TREE</name>
<gene>
    <name evidence="1" type="ORF">IAR55_005493</name>
</gene>
<organism evidence="1 2">
    <name type="scientific">Kwoniella newhampshirensis</name>
    <dbReference type="NCBI Taxonomy" id="1651941"/>
    <lineage>
        <taxon>Eukaryota</taxon>
        <taxon>Fungi</taxon>
        <taxon>Dikarya</taxon>
        <taxon>Basidiomycota</taxon>
        <taxon>Agaricomycotina</taxon>
        <taxon>Tremellomycetes</taxon>
        <taxon>Tremellales</taxon>
        <taxon>Cryptococcaceae</taxon>
        <taxon>Kwoniella</taxon>
    </lineage>
</organism>
<dbReference type="RefSeq" id="XP_066801152.1">
    <property type="nucleotide sequence ID" value="XM_066948584.1"/>
</dbReference>
<dbReference type="AlphaFoldDB" id="A0AAW0YWG1"/>
<evidence type="ECO:0000313" key="1">
    <source>
        <dbReference type="EMBL" id="KAK8847634.1"/>
    </source>
</evidence>
<sequence length="109" mass="12190">MSFSILIGILILLSVPTLLFLGYIRARPIPGIPYWPDGHILWGDIPRLDKAMKEHDSVMWGIDETARALGPISQLRLGPLGRVVIIADLQEIESLLLRRHASLERDSAN</sequence>
<accession>A0AAW0YWG1</accession>
<comment type="caution">
    <text evidence="1">The sequence shown here is derived from an EMBL/GenBank/DDBJ whole genome shotgun (WGS) entry which is preliminary data.</text>
</comment>
<reference evidence="1 2" key="1">
    <citation type="journal article" date="2024" name="bioRxiv">
        <title>Comparative genomics of Cryptococcus and Kwoniella reveals pathogenesis evolution and contrasting karyotype dynamics via intercentromeric recombination or chromosome fusion.</title>
        <authorList>
            <person name="Coelho M.A."/>
            <person name="David-Palma M."/>
            <person name="Shea T."/>
            <person name="Bowers K."/>
            <person name="McGinley-Smith S."/>
            <person name="Mohammad A.W."/>
            <person name="Gnirke A."/>
            <person name="Yurkov A.M."/>
            <person name="Nowrousian M."/>
            <person name="Sun S."/>
            <person name="Cuomo C.A."/>
            <person name="Heitman J."/>
        </authorList>
    </citation>
    <scope>NUCLEOTIDE SEQUENCE [LARGE SCALE GENOMIC DNA]</scope>
    <source>
        <strain evidence="1 2">CBS 13917</strain>
    </source>
</reference>
<dbReference type="EMBL" id="JBCAWK010000010">
    <property type="protein sequence ID" value="KAK8847634.1"/>
    <property type="molecule type" value="Genomic_DNA"/>
</dbReference>
<dbReference type="GeneID" id="92182751"/>
<proteinExistence type="predicted"/>
<keyword evidence="2" id="KW-1185">Reference proteome</keyword>
<dbReference type="KEGG" id="kne:92182751"/>
<evidence type="ECO:0008006" key="3">
    <source>
        <dbReference type="Google" id="ProtNLM"/>
    </source>
</evidence>
<dbReference type="Proteomes" id="UP001388673">
    <property type="component" value="Unassembled WGS sequence"/>
</dbReference>
<evidence type="ECO:0000313" key="2">
    <source>
        <dbReference type="Proteomes" id="UP001388673"/>
    </source>
</evidence>